<protein>
    <submittedName>
        <fullName evidence="5">Transporter substrate-binding domain-containing protein</fullName>
    </submittedName>
</protein>
<comment type="similarity">
    <text evidence="1">Belongs to the bacterial solute-binding protein 3 family.</text>
</comment>
<dbReference type="Proteomes" id="UP001528823">
    <property type="component" value="Unassembled WGS sequence"/>
</dbReference>
<gene>
    <name evidence="5" type="ORF">ORQ98_00260</name>
</gene>
<evidence type="ECO:0000259" key="4">
    <source>
        <dbReference type="SMART" id="SM00062"/>
    </source>
</evidence>
<evidence type="ECO:0000256" key="3">
    <source>
        <dbReference type="SAM" id="SignalP"/>
    </source>
</evidence>
<evidence type="ECO:0000313" key="5">
    <source>
        <dbReference type="EMBL" id="MDE1460385.1"/>
    </source>
</evidence>
<comment type="caution">
    <text evidence="5">The sequence shown here is derived from an EMBL/GenBank/DDBJ whole genome shotgun (WGS) entry which is preliminary data.</text>
</comment>
<dbReference type="PANTHER" id="PTHR35936">
    <property type="entry name" value="MEMBRANE-BOUND LYTIC MUREIN TRANSGLYCOSYLASE F"/>
    <property type="match status" value="1"/>
</dbReference>
<dbReference type="RefSeq" id="WP_274686760.1">
    <property type="nucleotide sequence ID" value="NZ_JAPMOU010000001.1"/>
</dbReference>
<dbReference type="SUPFAM" id="SSF53850">
    <property type="entry name" value="Periplasmic binding protein-like II"/>
    <property type="match status" value="1"/>
</dbReference>
<keyword evidence="6" id="KW-1185">Reference proteome</keyword>
<organism evidence="5 6">
    <name type="scientific">Spartinivicinus poritis</name>
    <dbReference type="NCBI Taxonomy" id="2994640"/>
    <lineage>
        <taxon>Bacteria</taxon>
        <taxon>Pseudomonadati</taxon>
        <taxon>Pseudomonadota</taxon>
        <taxon>Gammaproteobacteria</taxon>
        <taxon>Oceanospirillales</taxon>
        <taxon>Zooshikellaceae</taxon>
        <taxon>Spartinivicinus</taxon>
    </lineage>
</organism>
<feature type="signal peptide" evidence="3">
    <location>
        <begin position="1"/>
        <end position="32"/>
    </location>
</feature>
<accession>A0ABT5U200</accession>
<dbReference type="InterPro" id="IPR001638">
    <property type="entry name" value="Solute-binding_3/MltF_N"/>
</dbReference>
<proteinExistence type="inferred from homology"/>
<dbReference type="EMBL" id="JAPMOU010000001">
    <property type="protein sequence ID" value="MDE1460385.1"/>
    <property type="molecule type" value="Genomic_DNA"/>
</dbReference>
<evidence type="ECO:0000256" key="1">
    <source>
        <dbReference type="ARBA" id="ARBA00010333"/>
    </source>
</evidence>
<feature type="chain" id="PRO_5046036681" evidence="3">
    <location>
        <begin position="33"/>
        <end position="279"/>
    </location>
</feature>
<feature type="domain" description="Solute-binding protein family 3/N-terminal" evidence="4">
    <location>
        <begin position="36"/>
        <end position="262"/>
    </location>
</feature>
<evidence type="ECO:0000256" key="2">
    <source>
        <dbReference type="ARBA" id="ARBA00022729"/>
    </source>
</evidence>
<evidence type="ECO:0000313" key="6">
    <source>
        <dbReference type="Proteomes" id="UP001528823"/>
    </source>
</evidence>
<dbReference type="Gene3D" id="3.40.190.10">
    <property type="entry name" value="Periplasmic binding protein-like II"/>
    <property type="match status" value="2"/>
</dbReference>
<dbReference type="SMART" id="SM00062">
    <property type="entry name" value="PBPb"/>
    <property type="match status" value="1"/>
</dbReference>
<keyword evidence="2 3" id="KW-0732">Signal</keyword>
<reference evidence="5 6" key="1">
    <citation type="submission" date="2022-11" db="EMBL/GenBank/DDBJ databases">
        <title>Spartinivicinus poritis sp. nov., isolated from scleractinian coral Porites lutea.</title>
        <authorList>
            <person name="Zhang G."/>
            <person name="Cai L."/>
            <person name="Wei Q."/>
        </authorList>
    </citation>
    <scope>NUCLEOTIDE SEQUENCE [LARGE SCALE GENOMIC DNA]</scope>
    <source>
        <strain evidence="5 6">A2-2</strain>
    </source>
</reference>
<sequence length="279" mass="31715">MLCPSPQQILQHRLVCLIVVLTLISISSQAAANCSRIKISGNPEYPPLLWRDRTNPKQLTGVSIALLKRAVESLDITVDAIYVGPWSRAQAKIKANELDMLAGAFLTVERTTYMEYVKPAYTQVANVVFVANGKGFKFKRWSDLKNKRGATLINNSFGQKFDQYAQDHLALYGVRSLEIAFKLLLAKRADYVVYELYPGLAYAKAMGVNQEIRHFTNYINSEPLYYTFALKSPCLEKNLTKHLSDFIHSQKNTRLEKELLEEYLQLWQNQAHLALDAPP</sequence>
<name>A0ABT5U200_9GAMM</name>
<dbReference type="Pfam" id="PF00497">
    <property type="entry name" value="SBP_bac_3"/>
    <property type="match status" value="1"/>
</dbReference>
<dbReference type="PANTHER" id="PTHR35936:SF6">
    <property type="entry name" value="AMINO ACID ABC TRANSPORTER SUBSTRATE-BINDING PAAT FAMILY PROTEIN"/>
    <property type="match status" value="1"/>
</dbReference>